<dbReference type="AlphaFoldDB" id="A0AAP0LD88"/>
<comment type="caution">
    <text evidence="1">The sequence shown here is derived from an EMBL/GenBank/DDBJ whole genome shotgun (WGS) entry which is preliminary data.</text>
</comment>
<dbReference type="Proteomes" id="UP001419268">
    <property type="component" value="Unassembled WGS sequence"/>
</dbReference>
<accession>A0AAP0LD88</accession>
<keyword evidence="2" id="KW-1185">Reference proteome</keyword>
<organism evidence="1 2">
    <name type="scientific">Stephania cephalantha</name>
    <dbReference type="NCBI Taxonomy" id="152367"/>
    <lineage>
        <taxon>Eukaryota</taxon>
        <taxon>Viridiplantae</taxon>
        <taxon>Streptophyta</taxon>
        <taxon>Embryophyta</taxon>
        <taxon>Tracheophyta</taxon>
        <taxon>Spermatophyta</taxon>
        <taxon>Magnoliopsida</taxon>
        <taxon>Ranunculales</taxon>
        <taxon>Menispermaceae</taxon>
        <taxon>Menispermoideae</taxon>
        <taxon>Cissampelideae</taxon>
        <taxon>Stephania</taxon>
    </lineage>
</organism>
<evidence type="ECO:0000313" key="1">
    <source>
        <dbReference type="EMBL" id="KAK9166874.1"/>
    </source>
</evidence>
<evidence type="ECO:0000313" key="2">
    <source>
        <dbReference type="Proteomes" id="UP001419268"/>
    </source>
</evidence>
<proteinExistence type="predicted"/>
<protein>
    <submittedName>
        <fullName evidence="1">Uncharacterized protein</fullName>
    </submittedName>
</protein>
<name>A0AAP0LD88_9MAGN</name>
<sequence length="230" mass="26073">MDKVEVVADAAEVVEPGVSGGPAEPHHHRHRNAGIRRCSPDSRARQRLQEVQSNMVTHILHSDHHQKYPPHISTVAQWPLEWPCQWCHTLKAGDLLDGDPPVPTRDRRLQNMTYEEELHSTQPIFNPDEDVSVDTLKNLEVNEVAQGENEMKIDVISDKLEKPQIESEEDQPLIFYTADTFMLDDPNATDFFVLEVPNELLNLKEGMHASLLKYVDVSFVVDISKGEGIT</sequence>
<dbReference type="EMBL" id="JBBNAG010000001">
    <property type="protein sequence ID" value="KAK9166874.1"/>
    <property type="molecule type" value="Genomic_DNA"/>
</dbReference>
<reference evidence="1 2" key="1">
    <citation type="submission" date="2024-01" db="EMBL/GenBank/DDBJ databases">
        <title>Genome assemblies of Stephania.</title>
        <authorList>
            <person name="Yang L."/>
        </authorList>
    </citation>
    <scope>NUCLEOTIDE SEQUENCE [LARGE SCALE GENOMIC DNA]</scope>
    <source>
        <strain evidence="1">JXDWG</strain>
        <tissue evidence="1">Leaf</tissue>
    </source>
</reference>
<gene>
    <name evidence="1" type="ORF">Scep_002065</name>
</gene>